<feature type="non-terminal residue" evidence="1">
    <location>
        <position position="147"/>
    </location>
</feature>
<dbReference type="Proteomes" id="UP000681722">
    <property type="component" value="Unassembled WGS sequence"/>
</dbReference>
<protein>
    <submittedName>
        <fullName evidence="1">Uncharacterized protein</fullName>
    </submittedName>
</protein>
<comment type="caution">
    <text evidence="1">The sequence shown here is derived from an EMBL/GenBank/DDBJ whole genome shotgun (WGS) entry which is preliminary data.</text>
</comment>
<evidence type="ECO:0000313" key="1">
    <source>
        <dbReference type="EMBL" id="CAF1657168.1"/>
    </source>
</evidence>
<dbReference type="EMBL" id="CAJNOQ010054149">
    <property type="protein sequence ID" value="CAF1657168.1"/>
    <property type="molecule type" value="Genomic_DNA"/>
</dbReference>
<evidence type="ECO:0000313" key="3">
    <source>
        <dbReference type="Proteomes" id="UP000663829"/>
    </source>
</evidence>
<sequence length="147" mass="17292">MIIDTDHHHLTNEQLKFLNNGPTYVPPYQMHVSSSRLLSTTFDIVLKQSRSLRRQFASLFSQFSMHLPRSMTFEQELINIFNDLFSSPLPSSMETRALAEKQLVRSIRNNLKMNNLIVRRTADQQNIFYLGNAVEFEKRIHEYWATT</sequence>
<organism evidence="1 3">
    <name type="scientific">Didymodactylos carnosus</name>
    <dbReference type="NCBI Taxonomy" id="1234261"/>
    <lineage>
        <taxon>Eukaryota</taxon>
        <taxon>Metazoa</taxon>
        <taxon>Spiralia</taxon>
        <taxon>Gnathifera</taxon>
        <taxon>Rotifera</taxon>
        <taxon>Eurotatoria</taxon>
        <taxon>Bdelloidea</taxon>
        <taxon>Philodinida</taxon>
        <taxon>Philodinidae</taxon>
        <taxon>Didymodactylos</taxon>
    </lineage>
</organism>
<dbReference type="Proteomes" id="UP000663829">
    <property type="component" value="Unassembled WGS sequence"/>
</dbReference>
<proteinExistence type="predicted"/>
<keyword evidence="3" id="KW-1185">Reference proteome</keyword>
<accession>A0A816F6K3</accession>
<evidence type="ECO:0000313" key="2">
    <source>
        <dbReference type="EMBL" id="CAF4597751.1"/>
    </source>
</evidence>
<gene>
    <name evidence="1" type="ORF">GPM918_LOCUS45821</name>
    <name evidence="2" type="ORF">SRO942_LOCUS48747</name>
</gene>
<name>A0A816F6K3_9BILA</name>
<dbReference type="AlphaFoldDB" id="A0A816F6K3"/>
<dbReference type="OrthoDB" id="10043881at2759"/>
<reference evidence="1" key="1">
    <citation type="submission" date="2021-02" db="EMBL/GenBank/DDBJ databases">
        <authorList>
            <person name="Nowell W R."/>
        </authorList>
    </citation>
    <scope>NUCLEOTIDE SEQUENCE</scope>
</reference>
<dbReference type="EMBL" id="CAJOBC010126719">
    <property type="protein sequence ID" value="CAF4597751.1"/>
    <property type="molecule type" value="Genomic_DNA"/>
</dbReference>